<sequence length="1254" mass="136397">MQSEPHDNESEFTMGDAVAEQYTRRWPVSVILGQLFLLAFSWGFFGAVRVRGQVPLQPSLVELIESHPQSKTYAIAFIATVLSSCSSYWFSQAIIHAMRVYLTRRTSLSTLRFGILLSDRSVRLSRERREIKWLVIGLVFFIATLGQTASWSSLITPIQIVIPTPLVGTEVDLEKDVFNTRFAEFWLGPTGLQSYINSSLELVHTAGTAQAHADAGHGYTVDFGGWGHVLNTQGTFPVYLPYLINPNWNTTALATVGTKNFPPIRYSADSFNYTILQRGFTTVTDNCEYQSLDAETVPAVRRSFTQVENGDQVMPYTTVSVATTCGNGVQVQYDVLSQTNNTFLSLSCPETHDDGSLIYRVIFDGQGLYSGPQGQSVVCEVAPMTLEINSTHSGSLVYHELYFDPAEFDLRFASYNLSYAAFYALDQTILHGQGMTRSLIGDSMTTIYATQDQDQTPIPYPRLWGSYIEGTTAFVGTAIKTRLSAYDGPFSGSPPLDLTTSVNGTALSTTYGWEYRKGATNAILIPASFVALASIIIVLWAQLHNRGIPARHAKFDPNDPLVLMAAASAGGMEDLFTGLGKQDIKDGACRELILAHIEDKDGFVQVMRDPPPATSHRVDSSLIHEKRPSVVASSRFTSEDTKFTLAETYVVPEEITRRWHVSVILGQLGLLGLSLGFFAALRIRQQIPLQTWLAELVQSHSQAKTFIVTFIATALSAYSSHLLSNAVGTAIRVCLAHPTSLSTLRFAVGISRGSFLLKQETKWVIIGGVFAIATLCQTAGWSSLITPIQLVIFTPLKGAEVDFTADALNDQFAELWSQGIKSYVDSYLSFITTGGTINAYSEAGFNESSIFFGGWVHIDSTGGTFPIDLPYLGDPQNLNTTALKTSNTEPLPPQGINAPSLVMIQQGFTAVANCQYQQLGTDTVERTVNSLEISVDGELVSYFAITVATQCANGDRVQYDILTQTNDTLLFLSCPDSDEAGLTTYRIELVLALLPVVDTRLGVLIDGQGIYSGASAVCTVSPAILTVNSTYLSAPSLGSAVAHDVDLQTQSSWPESTSAPTAVSSAAFYALDQGILQSQSGTGNFIGDVIAYVFTAQDKHKAQLSLLDIWEAYMIGVVQSTGTAVKTELSSYTGPFRGSPPKNMTTTMRGTAITETYGWEYDPRTSWAVIIPSAFVGVATILIALFAQITNRGIPTRYAGFNVNDPLQLMAAASAGGMSDAFNGLEKEDIKEGRKVKVKLARIGEKDGFLQVHN</sequence>
<dbReference type="Proteomes" id="UP001221142">
    <property type="component" value="Unassembled WGS sequence"/>
</dbReference>
<evidence type="ECO:0000313" key="2">
    <source>
        <dbReference type="EMBL" id="KAJ7628899.1"/>
    </source>
</evidence>
<gene>
    <name evidence="2" type="ORF">FB45DRAFT_1059567</name>
</gene>
<name>A0AAD7FMP1_9AGAR</name>
<feature type="transmembrane region" description="Helical" evidence="1">
    <location>
        <begin position="1167"/>
        <end position="1187"/>
    </location>
</feature>
<keyword evidence="1" id="KW-1133">Transmembrane helix</keyword>
<feature type="transmembrane region" description="Helical" evidence="1">
    <location>
        <begin position="523"/>
        <end position="541"/>
    </location>
</feature>
<evidence type="ECO:0000256" key="1">
    <source>
        <dbReference type="SAM" id="Phobius"/>
    </source>
</evidence>
<protein>
    <submittedName>
        <fullName evidence="2">Uncharacterized protein</fullName>
    </submittedName>
</protein>
<feature type="transmembrane region" description="Helical" evidence="1">
    <location>
        <begin position="30"/>
        <end position="52"/>
    </location>
</feature>
<organism evidence="2 3">
    <name type="scientific">Roridomyces roridus</name>
    <dbReference type="NCBI Taxonomy" id="1738132"/>
    <lineage>
        <taxon>Eukaryota</taxon>
        <taxon>Fungi</taxon>
        <taxon>Dikarya</taxon>
        <taxon>Basidiomycota</taxon>
        <taxon>Agaricomycotina</taxon>
        <taxon>Agaricomycetes</taxon>
        <taxon>Agaricomycetidae</taxon>
        <taxon>Agaricales</taxon>
        <taxon>Marasmiineae</taxon>
        <taxon>Mycenaceae</taxon>
        <taxon>Roridomyces</taxon>
    </lineage>
</organism>
<dbReference type="AlphaFoldDB" id="A0AAD7FMP1"/>
<dbReference type="EMBL" id="JARKIF010000010">
    <property type="protein sequence ID" value="KAJ7628899.1"/>
    <property type="molecule type" value="Genomic_DNA"/>
</dbReference>
<keyword evidence="1" id="KW-0472">Membrane</keyword>
<comment type="caution">
    <text evidence="2">The sequence shown here is derived from an EMBL/GenBank/DDBJ whole genome shotgun (WGS) entry which is preliminary data.</text>
</comment>
<proteinExistence type="predicted"/>
<keyword evidence="1" id="KW-0812">Transmembrane</keyword>
<keyword evidence="3" id="KW-1185">Reference proteome</keyword>
<accession>A0AAD7FMP1</accession>
<feature type="transmembrane region" description="Helical" evidence="1">
    <location>
        <begin position="661"/>
        <end position="681"/>
    </location>
</feature>
<feature type="transmembrane region" description="Helical" evidence="1">
    <location>
        <begin position="72"/>
        <end position="95"/>
    </location>
</feature>
<feature type="transmembrane region" description="Helical" evidence="1">
    <location>
        <begin position="133"/>
        <end position="154"/>
    </location>
</feature>
<evidence type="ECO:0000313" key="3">
    <source>
        <dbReference type="Proteomes" id="UP001221142"/>
    </source>
</evidence>
<reference evidence="2" key="1">
    <citation type="submission" date="2023-03" db="EMBL/GenBank/DDBJ databases">
        <title>Massive genome expansion in bonnet fungi (Mycena s.s.) driven by repeated elements and novel gene families across ecological guilds.</title>
        <authorList>
            <consortium name="Lawrence Berkeley National Laboratory"/>
            <person name="Harder C.B."/>
            <person name="Miyauchi S."/>
            <person name="Viragh M."/>
            <person name="Kuo A."/>
            <person name="Thoen E."/>
            <person name="Andreopoulos B."/>
            <person name="Lu D."/>
            <person name="Skrede I."/>
            <person name="Drula E."/>
            <person name="Henrissat B."/>
            <person name="Morin E."/>
            <person name="Kohler A."/>
            <person name="Barry K."/>
            <person name="LaButti K."/>
            <person name="Morin E."/>
            <person name="Salamov A."/>
            <person name="Lipzen A."/>
            <person name="Mereny Z."/>
            <person name="Hegedus B."/>
            <person name="Baldrian P."/>
            <person name="Stursova M."/>
            <person name="Weitz H."/>
            <person name="Taylor A."/>
            <person name="Grigoriev I.V."/>
            <person name="Nagy L.G."/>
            <person name="Martin F."/>
            <person name="Kauserud H."/>
        </authorList>
    </citation>
    <scope>NUCLEOTIDE SEQUENCE</scope>
    <source>
        <strain evidence="2">9284</strain>
    </source>
</reference>